<feature type="domain" description="ATPase AAA-type core" evidence="1">
    <location>
        <begin position="157"/>
        <end position="226"/>
    </location>
</feature>
<proteinExistence type="predicted"/>
<dbReference type="InterPro" id="IPR003959">
    <property type="entry name" value="ATPase_AAA_core"/>
</dbReference>
<gene>
    <name evidence="2" type="ordered locus">Daro_1888</name>
</gene>
<organism evidence="2">
    <name type="scientific">Dechloromonas aromatica (strain RCB)</name>
    <dbReference type="NCBI Taxonomy" id="159087"/>
    <lineage>
        <taxon>Bacteria</taxon>
        <taxon>Pseudomonadati</taxon>
        <taxon>Pseudomonadota</taxon>
        <taxon>Betaproteobacteria</taxon>
        <taxon>Rhodocyclales</taxon>
        <taxon>Azonexaceae</taxon>
        <taxon>Dechloromonas</taxon>
    </lineage>
</organism>
<dbReference type="Pfam" id="PF13304">
    <property type="entry name" value="AAA_21"/>
    <property type="match status" value="1"/>
</dbReference>
<dbReference type="Gene3D" id="3.40.50.300">
    <property type="entry name" value="P-loop containing nucleotide triphosphate hydrolases"/>
    <property type="match status" value="1"/>
</dbReference>
<reference evidence="2" key="1">
    <citation type="submission" date="2005-08" db="EMBL/GenBank/DDBJ databases">
        <title>Complete sequence of Dechloromonas aromatica RCB.</title>
        <authorList>
            <person name="Salinero K.K."/>
            <person name="Copeland A."/>
            <person name="Lucas S."/>
            <person name="Lapidus A."/>
            <person name="Barry K."/>
            <person name="Detter J.C."/>
            <person name="Glavina T."/>
            <person name="Hammon N."/>
            <person name="Israni S."/>
            <person name="Pitluck S."/>
            <person name="Di Bartolo G."/>
            <person name="Trong S."/>
            <person name="Schmutz J."/>
            <person name="Larimer F."/>
            <person name="Land M."/>
            <person name="Ivanova N."/>
            <person name="Richardson P."/>
        </authorList>
    </citation>
    <scope>NUCLEOTIDE SEQUENCE</scope>
    <source>
        <strain evidence="2">RCB</strain>
    </source>
</reference>
<dbReference type="OrthoDB" id="3322489at2"/>
<dbReference type="InterPro" id="IPR027417">
    <property type="entry name" value="P-loop_NTPase"/>
</dbReference>
<protein>
    <recommendedName>
        <fullName evidence="1">ATPase AAA-type core domain-containing protein</fullName>
    </recommendedName>
</protein>
<dbReference type="AlphaFoldDB" id="Q47EU7"/>
<dbReference type="GO" id="GO:0005524">
    <property type="term" value="F:ATP binding"/>
    <property type="evidence" value="ECO:0007669"/>
    <property type="project" value="InterPro"/>
</dbReference>
<dbReference type="KEGG" id="dar:Daro_1888"/>
<dbReference type="GO" id="GO:0016887">
    <property type="term" value="F:ATP hydrolysis activity"/>
    <property type="evidence" value="ECO:0007669"/>
    <property type="project" value="InterPro"/>
</dbReference>
<sequence length="437" mass="49984">MYQYDQRPSTRFSDESATLLQRIRESEYAVLVGRNNCGKSYLLKTMTQHWGQNASYLGPARYQNFNLLGYYTPNRNRRGERWNQFMQQWNQQQQNIDNSPVNLQQAIAELSDSQRENLVEIIDLLLGVKLEIRHTVEGNSMSQKYIECGGHNISYTSSGFRLIATLVTSLLDTDYDTFLIDEPELGISPEAQGVLADFLFDRAHRQKYFPHIRTVVFATHSTVFLDRQHISNNYVVNKTGDEISLLQVATQSDLNQVHFFLLGNRFETLYLPSAIVLVEGKCDHRFIDRVTALRFQNAQLSIIAANSDSRIKEVLTIARGLFSDIQRSPYRDRIFVVLDAVHTAGLPEQLVSMGLQAENIIKWPQNGIEYYYPPTLLEKIFGMSGSIEINGDRISRNGIAYTKNELVEKVVTLLEPSTPQHEQFETMFLQPLAAKIG</sequence>
<dbReference type="eggNOG" id="COG1131">
    <property type="taxonomic scope" value="Bacteria"/>
</dbReference>
<dbReference type="PANTHER" id="PTHR43581:SF4">
    <property type="entry name" value="ATP_GTP PHOSPHATASE"/>
    <property type="match status" value="1"/>
</dbReference>
<dbReference type="EMBL" id="CP000089">
    <property type="protein sequence ID" value="AAZ46634.1"/>
    <property type="molecule type" value="Genomic_DNA"/>
</dbReference>
<dbReference type="InterPro" id="IPR051396">
    <property type="entry name" value="Bact_Antivir_Def_Nuclease"/>
</dbReference>
<dbReference type="HOGENOM" id="CLU_626726_0_0_4"/>
<name>Q47EU7_DECAR</name>
<dbReference type="SUPFAM" id="SSF52540">
    <property type="entry name" value="P-loop containing nucleoside triphosphate hydrolases"/>
    <property type="match status" value="1"/>
</dbReference>
<dbReference type="PANTHER" id="PTHR43581">
    <property type="entry name" value="ATP/GTP PHOSPHATASE"/>
    <property type="match status" value="1"/>
</dbReference>
<evidence type="ECO:0000313" key="2">
    <source>
        <dbReference type="EMBL" id="AAZ46634.1"/>
    </source>
</evidence>
<dbReference type="STRING" id="159087.Daro_1888"/>
<evidence type="ECO:0000259" key="1">
    <source>
        <dbReference type="Pfam" id="PF13304"/>
    </source>
</evidence>
<accession>Q47EU7</accession>